<sequence length="81" mass="9242">MGVTHWQAWLRRAFLALPERTGTLHDLAAVLETDPEIAPKLDNRYPEFLDTGVKRGKLKVYRYDEHVAAQAPGQRSRKGRA</sequence>
<dbReference type="EMBL" id="LSYV01000088">
    <property type="protein sequence ID" value="KXZ43549.1"/>
    <property type="molecule type" value="Genomic_DNA"/>
</dbReference>
<proteinExistence type="predicted"/>
<keyword evidence="2" id="KW-1185">Reference proteome</keyword>
<gene>
    <name evidence="1" type="ORF">GPECTOR_87g411</name>
</gene>
<evidence type="ECO:0000313" key="2">
    <source>
        <dbReference type="Proteomes" id="UP000075714"/>
    </source>
</evidence>
<name>A0A150G118_GONPE</name>
<dbReference type="Proteomes" id="UP000075714">
    <property type="component" value="Unassembled WGS sequence"/>
</dbReference>
<dbReference type="AlphaFoldDB" id="A0A150G118"/>
<comment type="caution">
    <text evidence="1">The sequence shown here is derived from an EMBL/GenBank/DDBJ whole genome shotgun (WGS) entry which is preliminary data.</text>
</comment>
<protein>
    <submittedName>
        <fullName evidence="1">Uncharacterized protein</fullName>
    </submittedName>
</protein>
<organism evidence="1 2">
    <name type="scientific">Gonium pectorale</name>
    <name type="common">Green alga</name>
    <dbReference type="NCBI Taxonomy" id="33097"/>
    <lineage>
        <taxon>Eukaryota</taxon>
        <taxon>Viridiplantae</taxon>
        <taxon>Chlorophyta</taxon>
        <taxon>core chlorophytes</taxon>
        <taxon>Chlorophyceae</taxon>
        <taxon>CS clade</taxon>
        <taxon>Chlamydomonadales</taxon>
        <taxon>Volvocaceae</taxon>
        <taxon>Gonium</taxon>
    </lineage>
</organism>
<dbReference type="OrthoDB" id="546213at2759"/>
<reference evidence="2" key="1">
    <citation type="journal article" date="2016" name="Nat. Commun.">
        <title>The Gonium pectorale genome demonstrates co-option of cell cycle regulation during the evolution of multicellularity.</title>
        <authorList>
            <person name="Hanschen E.R."/>
            <person name="Marriage T.N."/>
            <person name="Ferris P.J."/>
            <person name="Hamaji T."/>
            <person name="Toyoda A."/>
            <person name="Fujiyama A."/>
            <person name="Neme R."/>
            <person name="Noguchi H."/>
            <person name="Minakuchi Y."/>
            <person name="Suzuki M."/>
            <person name="Kawai-Toyooka H."/>
            <person name="Smith D.R."/>
            <person name="Sparks H."/>
            <person name="Anderson J."/>
            <person name="Bakaric R."/>
            <person name="Luria V."/>
            <person name="Karger A."/>
            <person name="Kirschner M.W."/>
            <person name="Durand P.M."/>
            <person name="Michod R.E."/>
            <person name="Nozaki H."/>
            <person name="Olson B.J."/>
        </authorList>
    </citation>
    <scope>NUCLEOTIDE SEQUENCE [LARGE SCALE GENOMIC DNA]</scope>
    <source>
        <strain evidence="2">NIES-2863</strain>
    </source>
</reference>
<evidence type="ECO:0000313" key="1">
    <source>
        <dbReference type="EMBL" id="KXZ43549.1"/>
    </source>
</evidence>
<accession>A0A150G118</accession>